<dbReference type="InterPro" id="IPR036116">
    <property type="entry name" value="FN3_sf"/>
</dbReference>
<feature type="domain" description="Fibronectin type-III" evidence="4">
    <location>
        <begin position="224"/>
        <end position="318"/>
    </location>
</feature>
<dbReference type="InterPro" id="IPR026444">
    <property type="entry name" value="Secre_tail"/>
</dbReference>
<dbReference type="SMART" id="SM00060">
    <property type="entry name" value="FN3"/>
    <property type="match status" value="3"/>
</dbReference>
<organism evidence="5 6">
    <name type="scientific">Paraflavisolibacter caeni</name>
    <dbReference type="NCBI Taxonomy" id="2982496"/>
    <lineage>
        <taxon>Bacteria</taxon>
        <taxon>Pseudomonadati</taxon>
        <taxon>Bacteroidota</taxon>
        <taxon>Chitinophagia</taxon>
        <taxon>Chitinophagales</taxon>
        <taxon>Chitinophagaceae</taxon>
        <taxon>Paraflavisolibacter</taxon>
    </lineage>
</organism>
<proteinExistence type="predicted"/>
<keyword evidence="2" id="KW-0677">Repeat</keyword>
<name>A0A9X2XZT2_9BACT</name>
<dbReference type="CDD" id="cd00063">
    <property type="entry name" value="FN3"/>
    <property type="match status" value="1"/>
</dbReference>
<dbReference type="InterPro" id="IPR013783">
    <property type="entry name" value="Ig-like_fold"/>
</dbReference>
<keyword evidence="1" id="KW-0732">Signal</keyword>
<dbReference type="SUPFAM" id="SSF51126">
    <property type="entry name" value="Pectin lyase-like"/>
    <property type="match status" value="1"/>
</dbReference>
<comment type="caution">
    <text evidence="5">The sequence shown here is derived from an EMBL/GenBank/DDBJ whole genome shotgun (WGS) entry which is preliminary data.</text>
</comment>
<reference evidence="5" key="2">
    <citation type="submission" date="2023-04" db="EMBL/GenBank/DDBJ databases">
        <title>Paracnuella aquatica gen. nov., sp. nov., a member of the family Chitinophagaceae isolated from a hot spring.</title>
        <authorList>
            <person name="Wang C."/>
        </authorList>
    </citation>
    <scope>NUCLEOTIDE SEQUENCE</scope>
    <source>
        <strain evidence="5">LB-8</strain>
    </source>
</reference>
<dbReference type="SUPFAM" id="SSF49265">
    <property type="entry name" value="Fibronectin type III"/>
    <property type="match status" value="1"/>
</dbReference>
<evidence type="ECO:0000259" key="4">
    <source>
        <dbReference type="PROSITE" id="PS50853"/>
    </source>
</evidence>
<dbReference type="Gene3D" id="2.60.40.10">
    <property type="entry name" value="Immunoglobulins"/>
    <property type="match status" value="3"/>
</dbReference>
<dbReference type="InterPro" id="IPR011050">
    <property type="entry name" value="Pectin_lyase_fold/virulence"/>
</dbReference>
<dbReference type="InterPro" id="IPR013425">
    <property type="entry name" value="Autotrns_rpt"/>
</dbReference>
<accession>A0A9X2XZT2</accession>
<protein>
    <submittedName>
        <fullName evidence="5">T9SS type A sorting domain-containing protein</fullName>
    </submittedName>
</protein>
<gene>
    <name evidence="5" type="ORF">OCK74_15245</name>
</gene>
<dbReference type="InterPro" id="IPR003961">
    <property type="entry name" value="FN3_dom"/>
</dbReference>
<evidence type="ECO:0000259" key="3">
    <source>
        <dbReference type="PROSITE" id="PS50825"/>
    </source>
</evidence>
<evidence type="ECO:0000256" key="2">
    <source>
        <dbReference type="ARBA" id="ARBA00022737"/>
    </source>
</evidence>
<sequence length="1454" mass="152099">MLSCGGTKSPSFGHGFTTYIVGGAGTDETFNGVINNYLYGNSADGDGTTTIVKEGEGLWRLNGNNTYIGTTTVTRGKLIINGNNAGAGKVTVDEDATLAGKGSITGEVDVTGMLEPGDGSIGTLTLKDKLTLQATSTTSIDIDKTGNAWDKISVTSNITYGGTLKINFTGTPASGDVFKIFSTPAAISGTITQFEPATPGPGLLWVFKQATGELAIQTPNFVEAPSNLNLNAPVAKAGSPSTVNFSWTDNSDNEDYFILERSTDNVNFVDVGHSAANTTTYTDGGLQSGVKYYYRIKAHSPLNESIYSPVASVTTPAEGTLPTVTANLSPSNNASNLFLDNNTISLSWSGNYADVYEVYLGTSSNSLTKVADVPAGTSTYAPPSLDPNTKYYWRIDGKNDNGTTTGTIWNFQTANIPVTVAGDYRSAESGNWGTSSVATDIWEVYDGTNWNATTTLPSSSTPTVSIRTGHTVRLNATTTANNLVIESGATLISGASDGASGTVTQRNIRVISSINNFGTVGSSSTATNRLNFEGYRKSGTVYITGTSTYYLNTFTVNSIAQNTEVEIDANLNLASYMRANYSTATTLPWTSDPQNDDNISITLNEGKTVTMSSSGYLQAGSSPTTNTIAEFGNYTFNINGTLDMRSTGTSCIVGHATRASVTTINVNGTWLMGNAIRFIPSGSAAPVGSVALNIGANGVVDAGARTINSSNTATNIVVTNTSFNQTVFFNISGGGLLKSRVSTSEVLFPVGSGNTYSPVKLTNTGTANIIGVGVKTGLDYPIGDPSKVINKQYSVIPSTAAGVNLAISLGWLTANQGANFNPSGASVQGRYNSNSWSESAATITGAGTITSPYYAKVSGYTDFGTFAVGQAGSVNDVEAPTAQCKPVEVTLGLDGTVAITAEQVNNGSSDKSGVVNLSVSPSNFTAAQVGANTVTLTVTDASGNKAECSSIVTVKKRPVTLVYTGAGSAQYSDQQSLTATLTDQATGTVLSGKTIRFDIGAQTKSGTTDATGVASVDLVINQDPAAAYSVKSEFAGDELFLPASEEDPFDILQEDARAYYTGTLFASTGAGSTTTVTLSATIRDITAETGDASTDAFEGNIQNATVTFIDRTTNTVIATVPVGLVNLGDKKVGTATYNWSVDIGNNNAKDYTIGIQVSNYYQRNVSEENTIITVSKSLDDFITGGGYLKLVRPSGQKAGDVDSRNNFGFSVKFNKSKTNLQGNINTIVRRTESDGVHVYQVKGNVLTSLSTTSATGTTQGKATFNGKASIQDITNPMSPVSVDGNATIQVEMTDRGELGTGDAIGITIWNKAGGVWFASNWDGIRTQEQVLAGGNIKINNGIVQTVALSSISATTANMQAMAVAEDNNQGDLLEVSVSPNPTTSFTKLTIQGRPAEGNVRLSVMDLSGRLIELKEIVPSRATIQLGEAYRPGIYLIEVRQGRERKVVKLIKLAE</sequence>
<reference evidence="5" key="1">
    <citation type="submission" date="2022-09" db="EMBL/GenBank/DDBJ databases">
        <authorList>
            <person name="Yuan C."/>
            <person name="Ke Z."/>
        </authorList>
    </citation>
    <scope>NUCLEOTIDE SEQUENCE</scope>
    <source>
        <strain evidence="5">LB-8</strain>
    </source>
</reference>
<keyword evidence="6" id="KW-1185">Reference proteome</keyword>
<dbReference type="NCBIfam" id="TIGR04183">
    <property type="entry name" value="Por_Secre_tail"/>
    <property type="match status" value="1"/>
</dbReference>
<evidence type="ECO:0000256" key="1">
    <source>
        <dbReference type="ARBA" id="ARBA00022729"/>
    </source>
</evidence>
<evidence type="ECO:0000313" key="5">
    <source>
        <dbReference type="EMBL" id="MCU7550473.1"/>
    </source>
</evidence>
<feature type="domain" description="HYR" evidence="3">
    <location>
        <begin position="875"/>
        <end position="956"/>
    </location>
</feature>
<dbReference type="EMBL" id="JAOTIF010000012">
    <property type="protein sequence ID" value="MCU7550473.1"/>
    <property type="molecule type" value="Genomic_DNA"/>
</dbReference>
<dbReference type="PROSITE" id="PS50825">
    <property type="entry name" value="HYR"/>
    <property type="match status" value="1"/>
</dbReference>
<dbReference type="InterPro" id="IPR003410">
    <property type="entry name" value="HYR_dom"/>
</dbReference>
<dbReference type="NCBIfam" id="TIGR02601">
    <property type="entry name" value="autotrns_rpt"/>
    <property type="match status" value="1"/>
</dbReference>
<dbReference type="PROSITE" id="PS50853">
    <property type="entry name" value="FN3"/>
    <property type="match status" value="1"/>
</dbReference>
<dbReference type="Proteomes" id="UP001155483">
    <property type="component" value="Unassembled WGS sequence"/>
</dbReference>
<evidence type="ECO:0000313" key="6">
    <source>
        <dbReference type="Proteomes" id="UP001155483"/>
    </source>
</evidence>